<feature type="transmembrane region" description="Helical" evidence="11">
    <location>
        <begin position="216"/>
        <end position="237"/>
    </location>
</feature>
<dbReference type="GO" id="GO:0016020">
    <property type="term" value="C:membrane"/>
    <property type="evidence" value="ECO:0007669"/>
    <property type="project" value="UniProtKB-SubCell"/>
</dbReference>
<dbReference type="InterPro" id="IPR000719">
    <property type="entry name" value="Prot_kinase_dom"/>
</dbReference>
<dbReference type="Pfam" id="PF07714">
    <property type="entry name" value="PK_Tyr_Ser-Thr"/>
    <property type="match status" value="2"/>
</dbReference>
<dbReference type="Gene3D" id="1.10.510.10">
    <property type="entry name" value="Transferase(Phosphotransferase) domain 1"/>
    <property type="match status" value="1"/>
</dbReference>
<protein>
    <submittedName>
        <fullName evidence="13">Putative serine/threonine/dual specificity protein kinase, catalytic domain-containing protein</fullName>
    </submittedName>
</protein>
<feature type="region of interest" description="Disordered" evidence="10">
    <location>
        <begin position="280"/>
        <end position="306"/>
    </location>
</feature>
<dbReference type="PROSITE" id="PS50011">
    <property type="entry name" value="PROTEIN_KINASE_DOM"/>
    <property type="match status" value="1"/>
</dbReference>
<dbReference type="PANTHER" id="PTHR47986:SF13">
    <property type="entry name" value="RECEPTOR PROTEIN KINASE TMK1-LIKE"/>
    <property type="match status" value="1"/>
</dbReference>
<dbReference type="PANTHER" id="PTHR47986">
    <property type="entry name" value="OSJNBA0070M12.3 PROTEIN"/>
    <property type="match status" value="1"/>
</dbReference>
<dbReference type="InterPro" id="IPR052422">
    <property type="entry name" value="Auxin_Ser/Thr_Kinase"/>
</dbReference>
<dbReference type="PROSITE" id="PS00108">
    <property type="entry name" value="PROTEIN_KINASE_ST"/>
    <property type="match status" value="1"/>
</dbReference>
<organism evidence="13 14">
    <name type="scientific">Helianthus annuus</name>
    <name type="common">Common sunflower</name>
    <dbReference type="NCBI Taxonomy" id="4232"/>
    <lineage>
        <taxon>Eukaryota</taxon>
        <taxon>Viridiplantae</taxon>
        <taxon>Streptophyta</taxon>
        <taxon>Embryophyta</taxon>
        <taxon>Tracheophyta</taxon>
        <taxon>Spermatophyta</taxon>
        <taxon>Magnoliopsida</taxon>
        <taxon>eudicotyledons</taxon>
        <taxon>Gunneridae</taxon>
        <taxon>Pentapetalae</taxon>
        <taxon>asterids</taxon>
        <taxon>campanulids</taxon>
        <taxon>Asterales</taxon>
        <taxon>Asteraceae</taxon>
        <taxon>Asteroideae</taxon>
        <taxon>Heliantheae alliance</taxon>
        <taxon>Heliantheae</taxon>
        <taxon>Helianthus</taxon>
    </lineage>
</organism>
<keyword evidence="9" id="KW-0325">Glycoprotein</keyword>
<evidence type="ECO:0000313" key="13">
    <source>
        <dbReference type="EMBL" id="OTF97306.1"/>
    </source>
</evidence>
<dbReference type="Proteomes" id="UP000215914">
    <property type="component" value="Chromosome 14"/>
</dbReference>
<keyword evidence="6 11" id="KW-1133">Transmembrane helix</keyword>
<evidence type="ECO:0000256" key="8">
    <source>
        <dbReference type="ARBA" id="ARBA00023170"/>
    </source>
</evidence>
<dbReference type="GO" id="GO:0004675">
    <property type="term" value="F:transmembrane receptor protein serine/threonine kinase activity"/>
    <property type="evidence" value="ECO:0000318"/>
    <property type="project" value="GO_Central"/>
</dbReference>
<evidence type="ECO:0000313" key="14">
    <source>
        <dbReference type="Proteomes" id="UP000215914"/>
    </source>
</evidence>
<name>A0A251SEM4_HELAN</name>
<dbReference type="GO" id="GO:0007165">
    <property type="term" value="P:signal transduction"/>
    <property type="evidence" value="ECO:0000318"/>
    <property type="project" value="GO_Central"/>
</dbReference>
<proteinExistence type="predicted"/>
<dbReference type="InterPro" id="IPR011009">
    <property type="entry name" value="Kinase-like_dom_sf"/>
</dbReference>
<keyword evidence="5" id="KW-0677">Repeat</keyword>
<keyword evidence="14" id="KW-1185">Reference proteome</keyword>
<reference evidence="14" key="1">
    <citation type="journal article" date="2017" name="Nature">
        <title>The sunflower genome provides insights into oil metabolism, flowering and Asterid evolution.</title>
        <authorList>
            <person name="Badouin H."/>
            <person name="Gouzy J."/>
            <person name="Grassa C.J."/>
            <person name="Murat F."/>
            <person name="Staton S.E."/>
            <person name="Cottret L."/>
            <person name="Lelandais-Briere C."/>
            <person name="Owens G.L."/>
            <person name="Carrere S."/>
            <person name="Mayjonade B."/>
            <person name="Legrand L."/>
            <person name="Gill N."/>
            <person name="Kane N.C."/>
            <person name="Bowers J.E."/>
            <person name="Hubner S."/>
            <person name="Bellec A."/>
            <person name="Berard A."/>
            <person name="Berges H."/>
            <person name="Blanchet N."/>
            <person name="Boniface M.C."/>
            <person name="Brunel D."/>
            <person name="Catrice O."/>
            <person name="Chaidir N."/>
            <person name="Claudel C."/>
            <person name="Donnadieu C."/>
            <person name="Faraut T."/>
            <person name="Fievet G."/>
            <person name="Helmstetter N."/>
            <person name="King M."/>
            <person name="Knapp S.J."/>
            <person name="Lai Z."/>
            <person name="Le Paslier M.C."/>
            <person name="Lippi Y."/>
            <person name="Lorenzon L."/>
            <person name="Mandel J.R."/>
            <person name="Marage G."/>
            <person name="Marchand G."/>
            <person name="Marquand E."/>
            <person name="Bret-Mestries E."/>
            <person name="Morien E."/>
            <person name="Nambeesan S."/>
            <person name="Nguyen T."/>
            <person name="Pegot-Espagnet P."/>
            <person name="Pouilly N."/>
            <person name="Raftis F."/>
            <person name="Sallet E."/>
            <person name="Schiex T."/>
            <person name="Thomas J."/>
            <person name="Vandecasteele C."/>
            <person name="Vares D."/>
            <person name="Vear F."/>
            <person name="Vautrin S."/>
            <person name="Crespi M."/>
            <person name="Mangin B."/>
            <person name="Burke J.M."/>
            <person name="Salse J."/>
            <person name="Munos S."/>
            <person name="Vincourt P."/>
            <person name="Rieseberg L.H."/>
            <person name="Langlade N.B."/>
        </authorList>
    </citation>
    <scope>NUCLEOTIDE SEQUENCE [LARGE SCALE GENOMIC DNA]</scope>
    <source>
        <strain evidence="14">cv. SF193</strain>
    </source>
</reference>
<dbReference type="SUPFAM" id="SSF56112">
    <property type="entry name" value="Protein kinase-like (PK-like)"/>
    <property type="match status" value="2"/>
</dbReference>
<gene>
    <name evidence="13" type="ORF">HannXRQ_Chr14g0433161</name>
</gene>
<evidence type="ECO:0000256" key="11">
    <source>
        <dbReference type="SAM" id="Phobius"/>
    </source>
</evidence>
<comment type="subcellular location">
    <subcellularLocation>
        <location evidence="1">Membrane</location>
        <topology evidence="1">Single-pass membrane protein</topology>
    </subcellularLocation>
</comment>
<evidence type="ECO:0000259" key="12">
    <source>
        <dbReference type="PROSITE" id="PS50011"/>
    </source>
</evidence>
<keyword evidence="13" id="KW-0808">Transferase</keyword>
<dbReference type="GO" id="GO:0005524">
    <property type="term" value="F:ATP binding"/>
    <property type="evidence" value="ECO:0007669"/>
    <property type="project" value="InterPro"/>
</dbReference>
<evidence type="ECO:0000256" key="5">
    <source>
        <dbReference type="ARBA" id="ARBA00022737"/>
    </source>
</evidence>
<evidence type="ECO:0000256" key="1">
    <source>
        <dbReference type="ARBA" id="ARBA00004167"/>
    </source>
</evidence>
<evidence type="ECO:0000256" key="10">
    <source>
        <dbReference type="SAM" id="MobiDB-lite"/>
    </source>
</evidence>
<evidence type="ECO:0000256" key="4">
    <source>
        <dbReference type="ARBA" id="ARBA00022729"/>
    </source>
</evidence>
<keyword evidence="13" id="KW-0418">Kinase</keyword>
<dbReference type="InParanoid" id="A0A251SEM4"/>
<feature type="domain" description="Protein kinase" evidence="12">
    <location>
        <begin position="1"/>
        <end position="365"/>
    </location>
</feature>
<evidence type="ECO:0000256" key="2">
    <source>
        <dbReference type="ARBA" id="ARBA00022614"/>
    </source>
</evidence>
<keyword evidence="8" id="KW-0675">Receptor</keyword>
<keyword evidence="7 11" id="KW-0472">Membrane</keyword>
<evidence type="ECO:0000256" key="6">
    <source>
        <dbReference type="ARBA" id="ARBA00022989"/>
    </source>
</evidence>
<keyword evidence="2" id="KW-0433">Leucine-rich repeat</keyword>
<feature type="compositionally biased region" description="Low complexity" evidence="10">
    <location>
        <begin position="280"/>
        <end position="300"/>
    </location>
</feature>
<dbReference type="InterPro" id="IPR008271">
    <property type="entry name" value="Ser/Thr_kinase_AS"/>
</dbReference>
<keyword evidence="3 11" id="KW-0812">Transmembrane</keyword>
<dbReference type="InterPro" id="IPR001245">
    <property type="entry name" value="Ser-Thr/Tyr_kinase_cat_dom"/>
</dbReference>
<evidence type="ECO:0000256" key="3">
    <source>
        <dbReference type="ARBA" id="ARBA00022692"/>
    </source>
</evidence>
<dbReference type="EMBL" id="CM007903">
    <property type="protein sequence ID" value="OTF97306.1"/>
    <property type="molecule type" value="Genomic_DNA"/>
</dbReference>
<evidence type="ECO:0000256" key="9">
    <source>
        <dbReference type="ARBA" id="ARBA00023180"/>
    </source>
</evidence>
<evidence type="ECO:0000256" key="7">
    <source>
        <dbReference type="ARBA" id="ARBA00023136"/>
    </source>
</evidence>
<accession>A0A251SEM4</accession>
<keyword evidence="4" id="KW-0732">Signal</keyword>
<sequence>MESGVISKKALDESELEILILKKVRHRHLVSLLGYSTEGLKRILVYDYMPQGTLSRHLFHWKNFKLEPLSGKRRLDIALDVARGMEYLHTLAHQSFKHQDLKSSNILLGDDFRAKVLDFGLVKLVPDGGNSIMARISEKKLILKFRIIWISEISEKIYNHSPNPKYLKFWIFWIQISDFRIRIVLNTSNFPTTSLLIPTAPVTPSASMADYHCHTFTLILTITLIYTFLISLVFSTTDPNILNQLRKGLDLSNNKFSPPQLKFNPSMKVVLSVNQLFQSSSSKIPPKPSSPMGSQPNSSSQFSPGITHSIDDSGIGGWFGSSESTEIKSGNVIVSVQVLKNATKNFAKESEPRHGGFEVVYKGPLDDGTKIVVKRMESGVISINALDEFESEISVLTKVRHRNLVSLLGYSTEGLKIILFYEYMPQSALSRHLFH</sequence>
<dbReference type="SMART" id="SM00220">
    <property type="entry name" value="S_TKc"/>
    <property type="match status" value="1"/>
</dbReference>
<dbReference type="AlphaFoldDB" id="A0A251SEM4"/>
<dbReference type="Gene3D" id="3.30.200.20">
    <property type="entry name" value="Phosphorylase Kinase, domain 1"/>
    <property type="match status" value="1"/>
</dbReference>